<accession>A0A9D5Q648</accession>
<dbReference type="InterPro" id="IPR036097">
    <property type="entry name" value="HisK_dim/P_sf"/>
</dbReference>
<keyword evidence="6" id="KW-0547">Nucleotide-binding</keyword>
<dbReference type="CDD" id="cd17546">
    <property type="entry name" value="REC_hyHK_CKI1_RcsC-like"/>
    <property type="match status" value="1"/>
</dbReference>
<feature type="domain" description="Response regulatory" evidence="15">
    <location>
        <begin position="451"/>
        <end position="567"/>
    </location>
</feature>
<comment type="caution">
    <text evidence="18">The sequence shown here is derived from an EMBL/GenBank/DDBJ whole genome shotgun (WGS) entry which is preliminary data.</text>
</comment>
<dbReference type="InterPro" id="IPR000700">
    <property type="entry name" value="PAS-assoc_C"/>
</dbReference>
<dbReference type="Pfam" id="PF02518">
    <property type="entry name" value="HATPase_c"/>
    <property type="match status" value="1"/>
</dbReference>
<feature type="domain" description="PAS" evidence="16">
    <location>
        <begin position="66"/>
        <end position="136"/>
    </location>
</feature>
<dbReference type="Pfam" id="PF00072">
    <property type="entry name" value="Response_reg"/>
    <property type="match status" value="1"/>
</dbReference>
<dbReference type="Gene3D" id="3.30.565.10">
    <property type="entry name" value="Histidine kinase-like ATPase, C-terminal domain"/>
    <property type="match status" value="1"/>
</dbReference>
<evidence type="ECO:0000256" key="11">
    <source>
        <dbReference type="ARBA" id="ARBA00023306"/>
    </source>
</evidence>
<evidence type="ECO:0000313" key="19">
    <source>
        <dbReference type="Proteomes" id="UP000649604"/>
    </source>
</evidence>
<dbReference type="InterPro" id="IPR036890">
    <property type="entry name" value="HATPase_C_sf"/>
</dbReference>
<evidence type="ECO:0000256" key="1">
    <source>
        <dbReference type="ARBA" id="ARBA00000085"/>
    </source>
</evidence>
<dbReference type="Gene3D" id="1.10.287.130">
    <property type="match status" value="1"/>
</dbReference>
<dbReference type="SMART" id="SM00448">
    <property type="entry name" value="REC"/>
    <property type="match status" value="1"/>
</dbReference>
<feature type="coiled-coil region" evidence="13">
    <location>
        <begin position="6"/>
        <end position="69"/>
    </location>
</feature>
<evidence type="ECO:0000256" key="2">
    <source>
        <dbReference type="ARBA" id="ARBA00004370"/>
    </source>
</evidence>
<feature type="domain" description="Histidine kinase" evidence="14">
    <location>
        <begin position="209"/>
        <end position="427"/>
    </location>
</feature>
<proteinExistence type="predicted"/>
<evidence type="ECO:0000256" key="12">
    <source>
        <dbReference type="PROSITE-ProRule" id="PRU00169"/>
    </source>
</evidence>
<dbReference type="SMART" id="SM00387">
    <property type="entry name" value="HATPase_c"/>
    <property type="match status" value="1"/>
</dbReference>
<dbReference type="Proteomes" id="UP000649604">
    <property type="component" value="Unassembled WGS sequence"/>
</dbReference>
<dbReference type="EMBL" id="WJJP01000395">
    <property type="protein sequence ID" value="MBD3325335.1"/>
    <property type="molecule type" value="Genomic_DNA"/>
</dbReference>
<keyword evidence="13" id="KW-0175">Coiled coil</keyword>
<keyword evidence="4 12" id="KW-0597">Phosphoprotein</keyword>
<dbReference type="InterPro" id="IPR004358">
    <property type="entry name" value="Sig_transdc_His_kin-like_C"/>
</dbReference>
<dbReference type="GO" id="GO:0016020">
    <property type="term" value="C:membrane"/>
    <property type="evidence" value="ECO:0007669"/>
    <property type="project" value="UniProtKB-SubCell"/>
</dbReference>
<feature type="domain" description="PAC" evidence="17">
    <location>
        <begin position="139"/>
        <end position="191"/>
    </location>
</feature>
<dbReference type="FunFam" id="1.10.287.130:FF:000038">
    <property type="entry name" value="Sensory transduction histidine kinase"/>
    <property type="match status" value="1"/>
</dbReference>
<dbReference type="SMART" id="SM00091">
    <property type="entry name" value="PAS"/>
    <property type="match status" value="1"/>
</dbReference>
<organism evidence="18 19">
    <name type="scientific">candidate division KSB3 bacterium</name>
    <dbReference type="NCBI Taxonomy" id="2044937"/>
    <lineage>
        <taxon>Bacteria</taxon>
        <taxon>candidate division KSB3</taxon>
    </lineage>
</organism>
<dbReference type="InterPro" id="IPR001789">
    <property type="entry name" value="Sig_transdc_resp-reg_receiver"/>
</dbReference>
<keyword evidence="7" id="KW-0418">Kinase</keyword>
<dbReference type="InterPro" id="IPR005467">
    <property type="entry name" value="His_kinase_dom"/>
</dbReference>
<evidence type="ECO:0000256" key="13">
    <source>
        <dbReference type="SAM" id="Coils"/>
    </source>
</evidence>
<dbReference type="EC" id="2.7.13.3" evidence="3"/>
<dbReference type="PROSITE" id="PS50109">
    <property type="entry name" value="HIS_KIN"/>
    <property type="match status" value="1"/>
</dbReference>
<dbReference type="CDD" id="cd00082">
    <property type="entry name" value="HisKA"/>
    <property type="match status" value="1"/>
</dbReference>
<evidence type="ECO:0000313" key="18">
    <source>
        <dbReference type="EMBL" id="MBD3325335.1"/>
    </source>
</evidence>
<dbReference type="InterPro" id="IPR013767">
    <property type="entry name" value="PAS_fold"/>
</dbReference>
<keyword evidence="8" id="KW-0067">ATP-binding</keyword>
<evidence type="ECO:0000259" key="17">
    <source>
        <dbReference type="PROSITE" id="PS50113"/>
    </source>
</evidence>
<evidence type="ECO:0000256" key="5">
    <source>
        <dbReference type="ARBA" id="ARBA00022679"/>
    </source>
</evidence>
<dbReference type="Pfam" id="PF00989">
    <property type="entry name" value="PAS"/>
    <property type="match status" value="1"/>
</dbReference>
<dbReference type="Gene3D" id="3.40.50.2300">
    <property type="match status" value="1"/>
</dbReference>
<evidence type="ECO:0000256" key="7">
    <source>
        <dbReference type="ARBA" id="ARBA00022777"/>
    </source>
</evidence>
<feature type="modified residue" description="4-aspartylphosphate" evidence="12">
    <location>
        <position position="500"/>
    </location>
</feature>
<comment type="subcellular location">
    <subcellularLocation>
        <location evidence="2">Membrane</location>
    </subcellularLocation>
</comment>
<dbReference type="SUPFAM" id="SSF55874">
    <property type="entry name" value="ATPase domain of HSP90 chaperone/DNA topoisomerase II/histidine kinase"/>
    <property type="match status" value="1"/>
</dbReference>
<dbReference type="CDD" id="cd16922">
    <property type="entry name" value="HATPase_EvgS-ArcB-TorS-like"/>
    <property type="match status" value="1"/>
</dbReference>
<dbReference type="SUPFAM" id="SSF47384">
    <property type="entry name" value="Homodimeric domain of signal transducing histidine kinase"/>
    <property type="match status" value="1"/>
</dbReference>
<dbReference type="InterPro" id="IPR003594">
    <property type="entry name" value="HATPase_dom"/>
</dbReference>
<dbReference type="FunFam" id="3.30.565.10:FF:000010">
    <property type="entry name" value="Sensor histidine kinase RcsC"/>
    <property type="match status" value="1"/>
</dbReference>
<dbReference type="PANTHER" id="PTHR43047:SF64">
    <property type="entry name" value="HISTIDINE KINASE CONTAINING CHEY-HOMOLOGOUS RECEIVER DOMAIN AND PAS DOMAIN-RELATED"/>
    <property type="match status" value="1"/>
</dbReference>
<evidence type="ECO:0000256" key="3">
    <source>
        <dbReference type="ARBA" id="ARBA00012438"/>
    </source>
</evidence>
<dbReference type="PRINTS" id="PR00344">
    <property type="entry name" value="BCTRLSENSOR"/>
</dbReference>
<dbReference type="GO" id="GO:0000155">
    <property type="term" value="F:phosphorelay sensor kinase activity"/>
    <property type="evidence" value="ECO:0007669"/>
    <property type="project" value="InterPro"/>
</dbReference>
<dbReference type="SUPFAM" id="SSF52172">
    <property type="entry name" value="CheY-like"/>
    <property type="match status" value="1"/>
</dbReference>
<evidence type="ECO:0000256" key="9">
    <source>
        <dbReference type="ARBA" id="ARBA00023012"/>
    </source>
</evidence>
<dbReference type="Gene3D" id="3.30.450.20">
    <property type="entry name" value="PAS domain"/>
    <property type="match status" value="1"/>
</dbReference>
<dbReference type="InterPro" id="IPR003661">
    <property type="entry name" value="HisK_dim/P_dom"/>
</dbReference>
<evidence type="ECO:0000256" key="8">
    <source>
        <dbReference type="ARBA" id="ARBA00022840"/>
    </source>
</evidence>
<dbReference type="CDD" id="cd00130">
    <property type="entry name" value="PAS"/>
    <property type="match status" value="1"/>
</dbReference>
<evidence type="ECO:0000256" key="10">
    <source>
        <dbReference type="ARBA" id="ARBA00023136"/>
    </source>
</evidence>
<dbReference type="Pfam" id="PF00512">
    <property type="entry name" value="HisKA"/>
    <property type="match status" value="1"/>
</dbReference>
<evidence type="ECO:0000259" key="16">
    <source>
        <dbReference type="PROSITE" id="PS50112"/>
    </source>
</evidence>
<keyword evidence="10" id="KW-0472">Membrane</keyword>
<dbReference type="GO" id="GO:0005524">
    <property type="term" value="F:ATP binding"/>
    <property type="evidence" value="ECO:0007669"/>
    <property type="project" value="UniProtKB-KW"/>
</dbReference>
<keyword evidence="11" id="KW-0131">Cell cycle</keyword>
<evidence type="ECO:0000259" key="15">
    <source>
        <dbReference type="PROSITE" id="PS50110"/>
    </source>
</evidence>
<sequence length="676" mass="77575">MEQTNSQQFEELRKRAEDRLEQHLHQQAPLAELDIKEILHELQVYQTELEIQNDELRKTQTELLDSRNKYAELYDFAPVGYFTFDRDGIITQVNLAGSALLDMDRNHLVGKPMMLYIHPHDQKMFFQHLKRLFQSQQKQRTELRLRKRDRTERHIQLESVKRIHSPQEAAVCWSIVTDMTDRKQIEEELRHAKDAADVANRAKTEFLANMSHEIRTPLNGILGYAQTLKRDKDLPPAHRQGLEVIERCGNHLLTLINDILDLSKIEAQRMEIYASDFRLPDFLHDLVKISRIRVQETQVTFRYEPAPDLPQTVHGDKKHLGQVILNLLSNAVKFTDQGYVTLRVSRSESPDSLRFEVEDTGIGIPEHELEDVFSPFVQISKHTRNVDGTGLGLAISRKLLYLMGSDLHIESTVGKGSRFWFDISLPESSVDLPRSTLETSHILGFQERPKKILIIDDIWEDRVVLVSLLSSLGFTIMEATDGYDGLQKTAEFEPDLIVMDWIMPIMNGQETLKHIRRMSTLKHIPVLVVSASVLPQTRQECLSAGCQEFLPKPVHIERFLDALQRYLGLTWIYAEGTRPATSLPPETASLPALPAQEILQQLLHFAEMRDITDLQRIIHPLQAQDPQLAPFVATMEHLLKTYQFTQMIEILHQYLEASSQPATLPVSDSAKEGNGS</sequence>
<keyword evidence="5" id="KW-0808">Transferase</keyword>
<dbReference type="AlphaFoldDB" id="A0A9D5Q648"/>
<dbReference type="InterPro" id="IPR035965">
    <property type="entry name" value="PAS-like_dom_sf"/>
</dbReference>
<name>A0A9D5Q648_9BACT</name>
<dbReference type="PROSITE" id="PS50110">
    <property type="entry name" value="RESPONSE_REGULATORY"/>
    <property type="match status" value="1"/>
</dbReference>
<evidence type="ECO:0000259" key="14">
    <source>
        <dbReference type="PROSITE" id="PS50109"/>
    </source>
</evidence>
<protein>
    <recommendedName>
        <fullName evidence="3">histidine kinase</fullName>
        <ecNumber evidence="3">2.7.13.3</ecNumber>
    </recommendedName>
</protein>
<dbReference type="InterPro" id="IPR011006">
    <property type="entry name" value="CheY-like_superfamily"/>
</dbReference>
<evidence type="ECO:0000256" key="4">
    <source>
        <dbReference type="ARBA" id="ARBA00022553"/>
    </source>
</evidence>
<dbReference type="PANTHER" id="PTHR43047">
    <property type="entry name" value="TWO-COMPONENT HISTIDINE PROTEIN KINASE"/>
    <property type="match status" value="1"/>
</dbReference>
<dbReference type="PROSITE" id="PS50112">
    <property type="entry name" value="PAS"/>
    <property type="match status" value="1"/>
</dbReference>
<dbReference type="NCBIfam" id="TIGR00229">
    <property type="entry name" value="sensory_box"/>
    <property type="match status" value="1"/>
</dbReference>
<gene>
    <name evidence="18" type="ORF">GF339_12165</name>
</gene>
<keyword evidence="9" id="KW-0902">Two-component regulatory system</keyword>
<dbReference type="InterPro" id="IPR000014">
    <property type="entry name" value="PAS"/>
</dbReference>
<dbReference type="SUPFAM" id="SSF55785">
    <property type="entry name" value="PYP-like sensor domain (PAS domain)"/>
    <property type="match status" value="1"/>
</dbReference>
<dbReference type="SMART" id="SM00388">
    <property type="entry name" value="HisKA"/>
    <property type="match status" value="1"/>
</dbReference>
<dbReference type="GO" id="GO:0006355">
    <property type="term" value="P:regulation of DNA-templated transcription"/>
    <property type="evidence" value="ECO:0007669"/>
    <property type="project" value="InterPro"/>
</dbReference>
<comment type="catalytic activity">
    <reaction evidence="1">
        <text>ATP + protein L-histidine = ADP + protein N-phospho-L-histidine.</text>
        <dbReference type="EC" id="2.7.13.3"/>
    </reaction>
</comment>
<evidence type="ECO:0000256" key="6">
    <source>
        <dbReference type="ARBA" id="ARBA00022741"/>
    </source>
</evidence>
<reference evidence="18" key="1">
    <citation type="submission" date="2019-11" db="EMBL/GenBank/DDBJ databases">
        <title>Microbial mats filling the niche in hypersaline microbial mats.</title>
        <authorList>
            <person name="Wong H.L."/>
            <person name="Macleod F.I."/>
            <person name="White R.A. III"/>
            <person name="Burns B.P."/>
        </authorList>
    </citation>
    <scope>NUCLEOTIDE SEQUENCE</scope>
    <source>
        <strain evidence="18">Rbin_158</strain>
    </source>
</reference>
<dbReference type="PROSITE" id="PS50113">
    <property type="entry name" value="PAC"/>
    <property type="match status" value="1"/>
</dbReference>